<feature type="transmembrane region" description="Helical" evidence="5">
    <location>
        <begin position="18"/>
        <end position="40"/>
    </location>
</feature>
<keyword evidence="4 5" id="KW-0472">Membrane</keyword>
<evidence type="ECO:0000256" key="5">
    <source>
        <dbReference type="SAM" id="Phobius"/>
    </source>
</evidence>
<evidence type="ECO:0000256" key="2">
    <source>
        <dbReference type="ARBA" id="ARBA00022692"/>
    </source>
</evidence>
<name>A0A366M0E4_9ACTN</name>
<feature type="transmembrane region" description="Helical" evidence="5">
    <location>
        <begin position="412"/>
        <end position="430"/>
    </location>
</feature>
<evidence type="ECO:0000256" key="4">
    <source>
        <dbReference type="ARBA" id="ARBA00023136"/>
    </source>
</evidence>
<dbReference type="Gene3D" id="1.20.1720.10">
    <property type="entry name" value="Multidrug resistance protein D"/>
    <property type="match status" value="1"/>
</dbReference>
<dbReference type="SUPFAM" id="SSF103473">
    <property type="entry name" value="MFS general substrate transporter"/>
    <property type="match status" value="1"/>
</dbReference>
<feature type="transmembrane region" description="Helical" evidence="5">
    <location>
        <begin position="366"/>
        <end position="391"/>
    </location>
</feature>
<dbReference type="PANTHER" id="PTHR42718:SF39">
    <property type="entry name" value="ACTINORHODIN TRANSPORTER-RELATED"/>
    <property type="match status" value="1"/>
</dbReference>
<dbReference type="InterPro" id="IPR020846">
    <property type="entry name" value="MFS_dom"/>
</dbReference>
<proteinExistence type="predicted"/>
<evidence type="ECO:0000313" key="7">
    <source>
        <dbReference type="EMBL" id="RBQ19079.1"/>
    </source>
</evidence>
<feature type="transmembrane region" description="Helical" evidence="5">
    <location>
        <begin position="142"/>
        <end position="164"/>
    </location>
</feature>
<feature type="transmembrane region" description="Helical" evidence="5">
    <location>
        <begin position="311"/>
        <end position="328"/>
    </location>
</feature>
<keyword evidence="2 5" id="KW-0812">Transmembrane</keyword>
<reference evidence="7 8" key="1">
    <citation type="submission" date="2018-06" db="EMBL/GenBank/DDBJ databases">
        <title>Sphaerisporangium craniellae sp. nov., isolated from a marine sponge in the South China Sea.</title>
        <authorList>
            <person name="Li L."/>
        </authorList>
    </citation>
    <scope>NUCLEOTIDE SEQUENCE [LARGE SCALE GENOMIC DNA]</scope>
    <source>
        <strain evidence="7 8">LHW63015</strain>
    </source>
</reference>
<feature type="transmembrane region" description="Helical" evidence="5">
    <location>
        <begin position="109"/>
        <end position="130"/>
    </location>
</feature>
<dbReference type="PANTHER" id="PTHR42718">
    <property type="entry name" value="MAJOR FACILITATOR SUPERFAMILY MULTIDRUG TRANSPORTER MFSC"/>
    <property type="match status" value="1"/>
</dbReference>
<organism evidence="7 8">
    <name type="scientific">Spongiactinospora rosea</name>
    <dbReference type="NCBI Taxonomy" id="2248750"/>
    <lineage>
        <taxon>Bacteria</taxon>
        <taxon>Bacillati</taxon>
        <taxon>Actinomycetota</taxon>
        <taxon>Actinomycetes</taxon>
        <taxon>Streptosporangiales</taxon>
        <taxon>Streptosporangiaceae</taxon>
        <taxon>Spongiactinospora</taxon>
    </lineage>
</organism>
<feature type="transmembrane region" description="Helical" evidence="5">
    <location>
        <begin position="236"/>
        <end position="254"/>
    </location>
</feature>
<evidence type="ECO:0000259" key="6">
    <source>
        <dbReference type="PROSITE" id="PS50850"/>
    </source>
</evidence>
<dbReference type="Pfam" id="PF07690">
    <property type="entry name" value="MFS_1"/>
    <property type="match status" value="1"/>
</dbReference>
<feature type="transmembrane region" description="Helical" evidence="5">
    <location>
        <begin position="176"/>
        <end position="197"/>
    </location>
</feature>
<gene>
    <name evidence="7" type="ORF">DP939_16505</name>
</gene>
<comment type="subcellular location">
    <subcellularLocation>
        <location evidence="1">Cell membrane</location>
        <topology evidence="1">Multi-pass membrane protein</topology>
    </subcellularLocation>
</comment>
<dbReference type="OrthoDB" id="783189at2"/>
<feature type="transmembrane region" description="Helical" evidence="5">
    <location>
        <begin position="340"/>
        <end position="360"/>
    </location>
</feature>
<dbReference type="Proteomes" id="UP000253303">
    <property type="component" value="Unassembled WGS sequence"/>
</dbReference>
<dbReference type="InterPro" id="IPR036259">
    <property type="entry name" value="MFS_trans_sf"/>
</dbReference>
<accession>A0A366M0E4</accession>
<feature type="transmembrane region" description="Helical" evidence="5">
    <location>
        <begin position="52"/>
        <end position="72"/>
    </location>
</feature>
<dbReference type="RefSeq" id="WP_113981858.1">
    <property type="nucleotide sequence ID" value="NZ_QMEY01000006.1"/>
</dbReference>
<dbReference type="EMBL" id="QMEY01000006">
    <property type="protein sequence ID" value="RBQ19079.1"/>
    <property type="molecule type" value="Genomic_DNA"/>
</dbReference>
<dbReference type="PROSITE" id="PS50850">
    <property type="entry name" value="MFS"/>
    <property type="match status" value="1"/>
</dbReference>
<keyword evidence="8" id="KW-1185">Reference proteome</keyword>
<dbReference type="GO" id="GO:0005886">
    <property type="term" value="C:plasma membrane"/>
    <property type="evidence" value="ECO:0007669"/>
    <property type="project" value="UniProtKB-SubCell"/>
</dbReference>
<dbReference type="Gene3D" id="1.20.1250.20">
    <property type="entry name" value="MFS general substrate transporter like domains"/>
    <property type="match status" value="1"/>
</dbReference>
<feature type="transmembrane region" description="Helical" evidence="5">
    <location>
        <begin position="209"/>
        <end position="230"/>
    </location>
</feature>
<dbReference type="CDD" id="cd17321">
    <property type="entry name" value="MFS_MMR_MDR_like"/>
    <property type="match status" value="1"/>
</dbReference>
<feature type="transmembrane region" description="Helical" evidence="5">
    <location>
        <begin position="274"/>
        <end position="299"/>
    </location>
</feature>
<sequence>MTTSTSSSSIRTGRSGGLLAVILLGQFMAILDATIVTVAAPAIRADLESSGAALQLVVAGYTIVYAMLLITGARLGRRFGHRRLFQAGLVLFTAASLACGLAATTAQLIAFRLFQGAGAALLVPQVLSLIQLTLDGAARARAFSVYSSVLSGAAVAGQILGGVLTGADIAGTGWRPIFLVNVPIGVVLLAAGVRLLPADRPGATTGLDLPGLVTFSPAVLLLVTPLVLGRELGRPVWGWAMVPAGAVFAVVFVATQRRAAAPLIPGCVLRSPGLVLAAASIFSMMAGYAGFLFTMALYLHDGLGLSPLRSSLAFVLSSVGFGAASLSWRRVPARFHRRVVPAGPALSAAGYLAVAFITARLGSPGFLYQVAGVVSGVGMGLAFSSVLSAALSRVMPVDAADASGVMSTVTQLGQVAGVAGLGAVFLGFPFGSVAAAAAVTNTGVAALVLLSAVFAAFLPRR</sequence>
<dbReference type="InterPro" id="IPR011701">
    <property type="entry name" value="MFS"/>
</dbReference>
<evidence type="ECO:0000256" key="3">
    <source>
        <dbReference type="ARBA" id="ARBA00022989"/>
    </source>
</evidence>
<feature type="domain" description="Major facilitator superfamily (MFS) profile" evidence="6">
    <location>
        <begin position="18"/>
        <end position="461"/>
    </location>
</feature>
<dbReference type="GO" id="GO:0022857">
    <property type="term" value="F:transmembrane transporter activity"/>
    <property type="evidence" value="ECO:0007669"/>
    <property type="project" value="InterPro"/>
</dbReference>
<evidence type="ECO:0000313" key="8">
    <source>
        <dbReference type="Proteomes" id="UP000253303"/>
    </source>
</evidence>
<dbReference type="AlphaFoldDB" id="A0A366M0E4"/>
<protein>
    <submittedName>
        <fullName evidence="7">MFS transporter</fullName>
    </submittedName>
</protein>
<keyword evidence="3 5" id="KW-1133">Transmembrane helix</keyword>
<evidence type="ECO:0000256" key="1">
    <source>
        <dbReference type="ARBA" id="ARBA00004651"/>
    </source>
</evidence>
<feature type="transmembrane region" description="Helical" evidence="5">
    <location>
        <begin position="84"/>
        <end position="103"/>
    </location>
</feature>
<comment type="caution">
    <text evidence="7">The sequence shown here is derived from an EMBL/GenBank/DDBJ whole genome shotgun (WGS) entry which is preliminary data.</text>
</comment>
<feature type="transmembrane region" description="Helical" evidence="5">
    <location>
        <begin position="436"/>
        <end position="458"/>
    </location>
</feature>